<evidence type="ECO:0000313" key="3">
    <source>
        <dbReference type="Proteomes" id="UP001597214"/>
    </source>
</evidence>
<name>A0ABW4LYM0_9BACI</name>
<feature type="domain" description="Putative amidase" evidence="1">
    <location>
        <begin position="132"/>
        <end position="283"/>
    </location>
</feature>
<accession>A0ABW4LYM0</accession>
<sequence>MNIKELLLQYLTARVELQVGNRAISSEVGREQLRRLASLSEREAKIVKSRVNCKIEDIQQDNNNYRIIYSASFRDFIKQGDSLRLEEYEEKRQALIKDSKVHQDILLPLGREEWMDSNRIDTDETSRQSFIYDRRAAVQYAEKWWNSYNPKYKKFEVDCTNYVSQCLHAGGAPMSGYPNRSKGWWMTGDSWSYSWSVANALKVYLSNSKSGLRAIKKASATELKLGDVICYDFEGDGKYNHNTIVVAKDSDGMPLVNAHTYNSRMRYWAYEDSTAYTPNIKYAFFHIVDDSE</sequence>
<evidence type="ECO:0000259" key="1">
    <source>
        <dbReference type="Pfam" id="PF12671"/>
    </source>
</evidence>
<evidence type="ECO:0000313" key="2">
    <source>
        <dbReference type="EMBL" id="MFD1739706.1"/>
    </source>
</evidence>
<dbReference type="PANTHER" id="PTHR40032:SF1">
    <property type="entry name" value="EXPORTED PROTEIN"/>
    <property type="match status" value="1"/>
</dbReference>
<dbReference type="Pfam" id="PF12671">
    <property type="entry name" value="Amidase_6"/>
    <property type="match status" value="1"/>
</dbReference>
<dbReference type="PANTHER" id="PTHR40032">
    <property type="entry name" value="EXPORTED PROTEIN-RELATED"/>
    <property type="match status" value="1"/>
</dbReference>
<comment type="caution">
    <text evidence="2">The sequence shown here is derived from an EMBL/GenBank/DDBJ whole genome shotgun (WGS) entry which is preliminary data.</text>
</comment>
<reference evidence="3" key="1">
    <citation type="journal article" date="2019" name="Int. J. Syst. Evol. Microbiol.">
        <title>The Global Catalogue of Microorganisms (GCM) 10K type strain sequencing project: providing services to taxonomists for standard genome sequencing and annotation.</title>
        <authorList>
            <consortium name="The Broad Institute Genomics Platform"/>
            <consortium name="The Broad Institute Genome Sequencing Center for Infectious Disease"/>
            <person name="Wu L."/>
            <person name="Ma J."/>
        </authorList>
    </citation>
    <scope>NUCLEOTIDE SEQUENCE [LARGE SCALE GENOMIC DNA]</scope>
    <source>
        <strain evidence="3">CCUG 49339</strain>
    </source>
</reference>
<dbReference type="Proteomes" id="UP001597214">
    <property type="component" value="Unassembled WGS sequence"/>
</dbReference>
<dbReference type="RefSeq" id="WP_377930959.1">
    <property type="nucleotide sequence ID" value="NZ_JBHUEM010000056.1"/>
</dbReference>
<dbReference type="EMBL" id="JBHUEM010000056">
    <property type="protein sequence ID" value="MFD1739706.1"/>
    <property type="molecule type" value="Genomic_DNA"/>
</dbReference>
<protein>
    <submittedName>
        <fullName evidence="2">Amidase domain-containing protein</fullName>
    </submittedName>
</protein>
<dbReference type="InterPro" id="IPR024301">
    <property type="entry name" value="Amidase_6"/>
</dbReference>
<proteinExistence type="predicted"/>
<gene>
    <name evidence="2" type="ORF">ACFSCX_24790</name>
</gene>
<organism evidence="2 3">
    <name type="scientific">Bacillus salitolerans</name>
    <dbReference type="NCBI Taxonomy" id="1437434"/>
    <lineage>
        <taxon>Bacteria</taxon>
        <taxon>Bacillati</taxon>
        <taxon>Bacillota</taxon>
        <taxon>Bacilli</taxon>
        <taxon>Bacillales</taxon>
        <taxon>Bacillaceae</taxon>
        <taxon>Bacillus</taxon>
    </lineage>
</organism>
<keyword evidence="3" id="KW-1185">Reference proteome</keyword>